<dbReference type="AlphaFoldDB" id="A0A4Y2QBW1"/>
<name>A0A4Y2QBW1_ARAVE</name>
<protein>
    <submittedName>
        <fullName evidence="2">Uncharacterized protein</fullName>
    </submittedName>
</protein>
<evidence type="ECO:0000256" key="1">
    <source>
        <dbReference type="SAM" id="MobiDB-lite"/>
    </source>
</evidence>
<feature type="region of interest" description="Disordered" evidence="1">
    <location>
        <begin position="23"/>
        <end position="49"/>
    </location>
</feature>
<evidence type="ECO:0000313" key="3">
    <source>
        <dbReference type="Proteomes" id="UP000499080"/>
    </source>
</evidence>
<evidence type="ECO:0000313" key="2">
    <source>
        <dbReference type="EMBL" id="GBN60117.1"/>
    </source>
</evidence>
<dbReference type="Proteomes" id="UP000499080">
    <property type="component" value="Unassembled WGS sequence"/>
</dbReference>
<accession>A0A4Y2QBW1</accession>
<organism evidence="2 3">
    <name type="scientific">Araneus ventricosus</name>
    <name type="common">Orbweaver spider</name>
    <name type="synonym">Epeira ventricosa</name>
    <dbReference type="NCBI Taxonomy" id="182803"/>
    <lineage>
        <taxon>Eukaryota</taxon>
        <taxon>Metazoa</taxon>
        <taxon>Ecdysozoa</taxon>
        <taxon>Arthropoda</taxon>
        <taxon>Chelicerata</taxon>
        <taxon>Arachnida</taxon>
        <taxon>Araneae</taxon>
        <taxon>Araneomorphae</taxon>
        <taxon>Entelegynae</taxon>
        <taxon>Araneoidea</taxon>
        <taxon>Araneidae</taxon>
        <taxon>Araneus</taxon>
    </lineage>
</organism>
<proteinExistence type="predicted"/>
<keyword evidence="3" id="KW-1185">Reference proteome</keyword>
<dbReference type="EMBL" id="BGPR01013318">
    <property type="protein sequence ID" value="GBN60117.1"/>
    <property type="molecule type" value="Genomic_DNA"/>
</dbReference>
<gene>
    <name evidence="2" type="ORF">AVEN_193034_1</name>
</gene>
<sequence>MYSEWWSSIEVDGGRSDLVSESQTWKRRSVGLTPKPKEDCHTSGSGGLLKHHGSNVIPAVRCGSYVMD</sequence>
<reference evidence="2 3" key="1">
    <citation type="journal article" date="2019" name="Sci. Rep.">
        <title>Orb-weaving spider Araneus ventricosus genome elucidates the spidroin gene catalogue.</title>
        <authorList>
            <person name="Kono N."/>
            <person name="Nakamura H."/>
            <person name="Ohtoshi R."/>
            <person name="Moran D.A.P."/>
            <person name="Shinohara A."/>
            <person name="Yoshida Y."/>
            <person name="Fujiwara M."/>
            <person name="Mori M."/>
            <person name="Tomita M."/>
            <person name="Arakawa K."/>
        </authorList>
    </citation>
    <scope>NUCLEOTIDE SEQUENCE [LARGE SCALE GENOMIC DNA]</scope>
</reference>
<comment type="caution">
    <text evidence="2">The sequence shown here is derived from an EMBL/GenBank/DDBJ whole genome shotgun (WGS) entry which is preliminary data.</text>
</comment>